<feature type="transmembrane region" description="Helical" evidence="1">
    <location>
        <begin position="48"/>
        <end position="65"/>
    </location>
</feature>
<gene>
    <name evidence="2" type="ORF">GCM10011487_32720</name>
</gene>
<proteinExistence type="predicted"/>
<evidence type="ECO:0000256" key="1">
    <source>
        <dbReference type="SAM" id="Phobius"/>
    </source>
</evidence>
<organism evidence="2 3">
    <name type="scientific">Steroidobacter agaridevorans</name>
    <dbReference type="NCBI Taxonomy" id="2695856"/>
    <lineage>
        <taxon>Bacteria</taxon>
        <taxon>Pseudomonadati</taxon>
        <taxon>Pseudomonadota</taxon>
        <taxon>Gammaproteobacteria</taxon>
        <taxon>Steroidobacterales</taxon>
        <taxon>Steroidobacteraceae</taxon>
        <taxon>Steroidobacter</taxon>
    </lineage>
</organism>
<accession>A0A829YF52</accession>
<reference evidence="3" key="1">
    <citation type="submission" date="2020-01" db="EMBL/GenBank/DDBJ databases">
        <title>'Steroidobacter agaridevorans' sp. nov., agar-degrading bacteria isolated from rhizosphere soils.</title>
        <authorList>
            <person name="Ikenaga M."/>
            <person name="Kataoka M."/>
            <person name="Murouchi A."/>
            <person name="Katsuragi S."/>
            <person name="Sakai M."/>
        </authorList>
    </citation>
    <scope>NUCLEOTIDE SEQUENCE [LARGE SCALE GENOMIC DNA]</scope>
    <source>
        <strain evidence="3">YU21-B</strain>
    </source>
</reference>
<keyword evidence="1" id="KW-0812">Transmembrane</keyword>
<comment type="caution">
    <text evidence="2">The sequence shown here is derived from an EMBL/GenBank/DDBJ whole genome shotgun (WGS) entry which is preliminary data.</text>
</comment>
<dbReference type="AlphaFoldDB" id="A0A829YF52"/>
<dbReference type="Proteomes" id="UP000445000">
    <property type="component" value="Unassembled WGS sequence"/>
</dbReference>
<feature type="transmembrane region" description="Helical" evidence="1">
    <location>
        <begin position="21"/>
        <end position="42"/>
    </location>
</feature>
<evidence type="ECO:0000313" key="3">
    <source>
        <dbReference type="Proteomes" id="UP000445000"/>
    </source>
</evidence>
<keyword evidence="3" id="KW-1185">Reference proteome</keyword>
<protein>
    <submittedName>
        <fullName evidence="2">Uncharacterized protein</fullName>
    </submittedName>
</protein>
<sequence>MEFLLLWWDNLDDALCATRHLAPKILGFLLAFALFALTGFALMLAPQATLAAIGLMLSASLYDYWRRRRAELANND</sequence>
<dbReference type="RefSeq" id="WP_161812947.1">
    <property type="nucleotide sequence ID" value="NZ_BLJN01000003.1"/>
</dbReference>
<name>A0A829YF52_9GAMM</name>
<evidence type="ECO:0000313" key="2">
    <source>
        <dbReference type="EMBL" id="GFE81272.1"/>
    </source>
</evidence>
<dbReference type="EMBL" id="BLJN01000003">
    <property type="protein sequence ID" value="GFE81272.1"/>
    <property type="molecule type" value="Genomic_DNA"/>
</dbReference>
<keyword evidence="1" id="KW-0472">Membrane</keyword>
<keyword evidence="1" id="KW-1133">Transmembrane helix</keyword>